<dbReference type="KEGG" id="pgr:PGTG_12029"/>
<sequence>MAQFYRRQAPEPLPDTPNPPTLTSWSQQLIQVHQFLAHQAQSTNILQSATAARNHLEVMRTSNQLLATQGFAGFERQLQGQLDIITNQLQLQQRKCNTSAGQQEEPIPCTLCALPENRFNLSLIAYGQTSLDKLFTLGSNSNGSIPKTLEHLFVNMASLAQKNNQEIVKLLGSFIKIHNQEIIDLLL</sequence>
<feature type="region of interest" description="Disordered" evidence="1">
    <location>
        <begin position="1"/>
        <end position="22"/>
    </location>
</feature>
<reference key="1">
    <citation type="submission" date="2007-01" db="EMBL/GenBank/DDBJ databases">
        <title>The Genome Sequence of Puccinia graminis f. sp. tritici Strain CRL 75-36-700-3.</title>
        <authorList>
            <consortium name="The Broad Institute Genome Sequencing Platform"/>
            <person name="Birren B."/>
            <person name="Lander E."/>
            <person name="Galagan J."/>
            <person name="Nusbaum C."/>
            <person name="Devon K."/>
            <person name="Cuomo C."/>
            <person name="Jaffe D."/>
            <person name="Butler J."/>
            <person name="Alvarez P."/>
            <person name="Gnerre S."/>
            <person name="Grabherr M."/>
            <person name="Mauceli E."/>
            <person name="Brockman W."/>
            <person name="Young S."/>
            <person name="LaButti K."/>
            <person name="Sykes S."/>
            <person name="DeCaprio D."/>
            <person name="Crawford M."/>
            <person name="Koehrsen M."/>
            <person name="Engels R."/>
            <person name="Montgomery P."/>
            <person name="Pearson M."/>
            <person name="Howarth C."/>
            <person name="Larson L."/>
            <person name="White J."/>
            <person name="Zeng Q."/>
            <person name="Kodira C."/>
            <person name="Yandava C."/>
            <person name="Alvarado L."/>
            <person name="O'Leary S."/>
            <person name="Szabo L."/>
            <person name="Dean R."/>
            <person name="Schein J."/>
        </authorList>
    </citation>
    <scope>NUCLEOTIDE SEQUENCE</scope>
    <source>
        <strain>CRL 75-36-700-3</strain>
    </source>
</reference>
<dbReference type="GO" id="GO:0008017">
    <property type="term" value="F:microtubule binding"/>
    <property type="evidence" value="ECO:0007669"/>
    <property type="project" value="InterPro"/>
</dbReference>
<reference evidence="4" key="2">
    <citation type="journal article" date="2011" name="Proc. Natl. Acad. Sci. U.S.A.">
        <title>Obligate biotrophy features unraveled by the genomic analysis of rust fungi.</title>
        <authorList>
            <person name="Duplessis S."/>
            <person name="Cuomo C.A."/>
            <person name="Lin Y.-C."/>
            <person name="Aerts A."/>
            <person name="Tisserant E."/>
            <person name="Veneault-Fourrey C."/>
            <person name="Joly D.L."/>
            <person name="Hacquard S."/>
            <person name="Amselem J."/>
            <person name="Cantarel B.L."/>
            <person name="Chiu R."/>
            <person name="Coutinho P.M."/>
            <person name="Feau N."/>
            <person name="Field M."/>
            <person name="Frey P."/>
            <person name="Gelhaye E."/>
            <person name="Goldberg J."/>
            <person name="Grabherr M.G."/>
            <person name="Kodira C.D."/>
            <person name="Kohler A."/>
            <person name="Kuees U."/>
            <person name="Lindquist E.A."/>
            <person name="Lucas S.M."/>
            <person name="Mago R."/>
            <person name="Mauceli E."/>
            <person name="Morin E."/>
            <person name="Murat C."/>
            <person name="Pangilinan J.L."/>
            <person name="Park R."/>
            <person name="Pearson M."/>
            <person name="Quesneville H."/>
            <person name="Rouhier N."/>
            <person name="Sakthikumar S."/>
            <person name="Salamov A.A."/>
            <person name="Schmutz J."/>
            <person name="Selles B."/>
            <person name="Shapiro H."/>
            <person name="Tanguay P."/>
            <person name="Tuskan G.A."/>
            <person name="Henrissat B."/>
            <person name="Van de Peer Y."/>
            <person name="Rouze P."/>
            <person name="Ellis J.G."/>
            <person name="Dodds P.N."/>
            <person name="Schein J.E."/>
            <person name="Zhong S."/>
            <person name="Hamelin R.C."/>
            <person name="Grigoriev I.V."/>
            <person name="Szabo L.J."/>
            <person name="Martin F."/>
        </authorList>
    </citation>
    <scope>NUCLEOTIDE SEQUENCE [LARGE SCALE GENOMIC DNA]</scope>
    <source>
        <strain evidence="4">CRL 75-36-700-3 / race SCCL</strain>
    </source>
</reference>
<feature type="domain" description="Spindle pole body-associated protein Vik1/Cik1 microtubule binding" evidence="2">
    <location>
        <begin position="117"/>
        <end position="186"/>
    </location>
</feature>
<dbReference type="InterPro" id="IPR036961">
    <property type="entry name" value="Kinesin_motor_dom_sf"/>
</dbReference>
<dbReference type="HOGENOM" id="CLU_097265_0_0_1"/>
<evidence type="ECO:0000313" key="3">
    <source>
        <dbReference type="EMBL" id="EFP86073.1"/>
    </source>
</evidence>
<dbReference type="Proteomes" id="UP000008783">
    <property type="component" value="Unassembled WGS sequence"/>
</dbReference>
<dbReference type="GeneID" id="10540078"/>
<gene>
    <name evidence="3" type="ORF">PGTG_12029</name>
</gene>
<dbReference type="InterPro" id="IPR027417">
    <property type="entry name" value="P-loop_NTPase"/>
</dbReference>
<protein>
    <recommendedName>
        <fullName evidence="2">Spindle pole body-associated protein Vik1/Cik1 microtubule binding domain-containing protein</fullName>
    </recommendedName>
</protein>
<dbReference type="InterPro" id="IPR031852">
    <property type="entry name" value="Vik1/Cik1_MT-bd"/>
</dbReference>
<dbReference type="Gene3D" id="3.40.850.10">
    <property type="entry name" value="Kinesin motor domain"/>
    <property type="match status" value="1"/>
</dbReference>
<dbReference type="AlphaFoldDB" id="E3KP48"/>
<dbReference type="VEuPathDB" id="FungiDB:PGTG_12029"/>
<dbReference type="OrthoDB" id="3176171at2759"/>
<accession>E3KP48</accession>
<proteinExistence type="predicted"/>
<name>E3KP48_PUCGT</name>
<dbReference type="Pfam" id="PF16796">
    <property type="entry name" value="Microtub_bd"/>
    <property type="match status" value="1"/>
</dbReference>
<dbReference type="InParanoid" id="E3KP48"/>
<keyword evidence="4" id="KW-1185">Reference proteome</keyword>
<evidence type="ECO:0000259" key="2">
    <source>
        <dbReference type="Pfam" id="PF16796"/>
    </source>
</evidence>
<dbReference type="SUPFAM" id="SSF52540">
    <property type="entry name" value="P-loop containing nucleoside triphosphate hydrolases"/>
    <property type="match status" value="1"/>
</dbReference>
<feature type="compositionally biased region" description="Pro residues" evidence="1">
    <location>
        <begin position="11"/>
        <end position="20"/>
    </location>
</feature>
<evidence type="ECO:0000256" key="1">
    <source>
        <dbReference type="SAM" id="MobiDB-lite"/>
    </source>
</evidence>
<organism evidence="3 4">
    <name type="scientific">Puccinia graminis f. sp. tritici (strain CRL 75-36-700-3 / race SCCL)</name>
    <name type="common">Black stem rust fungus</name>
    <dbReference type="NCBI Taxonomy" id="418459"/>
    <lineage>
        <taxon>Eukaryota</taxon>
        <taxon>Fungi</taxon>
        <taxon>Dikarya</taxon>
        <taxon>Basidiomycota</taxon>
        <taxon>Pucciniomycotina</taxon>
        <taxon>Pucciniomycetes</taxon>
        <taxon>Pucciniales</taxon>
        <taxon>Pucciniaceae</taxon>
        <taxon>Puccinia</taxon>
    </lineage>
</organism>
<evidence type="ECO:0000313" key="4">
    <source>
        <dbReference type="Proteomes" id="UP000008783"/>
    </source>
</evidence>
<dbReference type="EMBL" id="DS178298">
    <property type="protein sequence ID" value="EFP86073.1"/>
    <property type="molecule type" value="Genomic_DNA"/>
</dbReference>
<dbReference type="RefSeq" id="XP_003330492.1">
    <property type="nucleotide sequence ID" value="XM_003330444.1"/>
</dbReference>